<organism evidence="2 3">
    <name type="scientific">Rhizobium lentis</name>
    <dbReference type="NCBI Taxonomy" id="1138194"/>
    <lineage>
        <taxon>Bacteria</taxon>
        <taxon>Pseudomonadati</taxon>
        <taxon>Pseudomonadota</taxon>
        <taxon>Alphaproteobacteria</taxon>
        <taxon>Hyphomicrobiales</taxon>
        <taxon>Rhizobiaceae</taxon>
        <taxon>Rhizobium/Agrobacterium group</taxon>
        <taxon>Rhizobium</taxon>
    </lineage>
</organism>
<name>A0A9Q3MDI4_9HYPH</name>
<evidence type="ECO:0000313" key="3">
    <source>
        <dbReference type="Proteomes" id="UP000749740"/>
    </source>
</evidence>
<dbReference type="EMBL" id="JABDYC010000004">
    <property type="protein sequence ID" value="MBX5023934.1"/>
    <property type="molecule type" value="Genomic_DNA"/>
</dbReference>
<protein>
    <submittedName>
        <fullName evidence="2">Uncharacterized protein</fullName>
    </submittedName>
</protein>
<accession>A0A9Q3MDI4</accession>
<feature type="compositionally biased region" description="Basic and acidic residues" evidence="1">
    <location>
        <begin position="107"/>
        <end position="121"/>
    </location>
</feature>
<evidence type="ECO:0000313" key="2">
    <source>
        <dbReference type="EMBL" id="MBX5023934.1"/>
    </source>
</evidence>
<dbReference type="AlphaFoldDB" id="A0A9Q3MDI4"/>
<evidence type="ECO:0000256" key="1">
    <source>
        <dbReference type="SAM" id="MobiDB-lite"/>
    </source>
</evidence>
<sequence>MSKHNNAMCFTARDRHDFDANGKRPDGNPSANELIAHAVAARTDLAMPSEEARAVEKRREATKPRHRFTKRQSTEVDDKSMGVRDLPTMRELEQARTVHSRKIASQEAERRAEEPDEKAAE</sequence>
<feature type="compositionally biased region" description="Basic and acidic residues" evidence="1">
    <location>
        <begin position="50"/>
        <end position="63"/>
    </location>
</feature>
<gene>
    <name evidence="2" type="ORF">HJB63_15330</name>
</gene>
<reference evidence="2" key="1">
    <citation type="submission" date="2020-04" db="EMBL/GenBank/DDBJ databases">
        <title>Global-level population genomics: horizontal gene transfer, symbiosis and evolution in Rhizobia.</title>
        <authorList>
            <person name="Gai Y."/>
        </authorList>
    </citation>
    <scope>NUCLEOTIDE SEQUENCE</scope>
    <source>
        <strain evidence="2">BLR57</strain>
    </source>
</reference>
<dbReference type="RefSeq" id="WP_221133707.1">
    <property type="nucleotide sequence ID" value="NZ_JABDYC010000004.1"/>
</dbReference>
<proteinExistence type="predicted"/>
<comment type="caution">
    <text evidence="2">The sequence shown here is derived from an EMBL/GenBank/DDBJ whole genome shotgun (WGS) entry which is preliminary data.</text>
</comment>
<feature type="region of interest" description="Disordered" evidence="1">
    <location>
        <begin position="48"/>
        <end position="121"/>
    </location>
</feature>
<dbReference type="Proteomes" id="UP000749740">
    <property type="component" value="Unassembled WGS sequence"/>
</dbReference>
<feature type="compositionally biased region" description="Basic and acidic residues" evidence="1">
    <location>
        <begin position="72"/>
        <end position="96"/>
    </location>
</feature>